<keyword evidence="3" id="KW-1185">Reference proteome</keyword>
<organism evidence="2 3">
    <name type="scientific">Obba rivulosa</name>
    <dbReference type="NCBI Taxonomy" id="1052685"/>
    <lineage>
        <taxon>Eukaryota</taxon>
        <taxon>Fungi</taxon>
        <taxon>Dikarya</taxon>
        <taxon>Basidiomycota</taxon>
        <taxon>Agaricomycotina</taxon>
        <taxon>Agaricomycetes</taxon>
        <taxon>Polyporales</taxon>
        <taxon>Gelatoporiaceae</taxon>
        <taxon>Obba</taxon>
    </lineage>
</organism>
<dbReference type="EMBL" id="KV722760">
    <property type="protein sequence ID" value="OCH83936.1"/>
    <property type="molecule type" value="Genomic_DNA"/>
</dbReference>
<feature type="region of interest" description="Disordered" evidence="1">
    <location>
        <begin position="112"/>
        <end position="166"/>
    </location>
</feature>
<name>A0A8E2DEI0_9APHY</name>
<dbReference type="OrthoDB" id="2804468at2759"/>
<protein>
    <submittedName>
        <fullName evidence="2">Uncharacterized protein</fullName>
    </submittedName>
</protein>
<accession>A0A8E2DEI0</accession>
<proteinExistence type="predicted"/>
<gene>
    <name evidence="2" type="ORF">OBBRIDRAFT_892072</name>
</gene>
<reference evidence="2 3" key="1">
    <citation type="submission" date="2016-07" db="EMBL/GenBank/DDBJ databases">
        <title>Draft genome of the white-rot fungus Obba rivulosa 3A-2.</title>
        <authorList>
            <consortium name="DOE Joint Genome Institute"/>
            <person name="Miettinen O."/>
            <person name="Riley R."/>
            <person name="Acob R."/>
            <person name="Barry K."/>
            <person name="Cullen D."/>
            <person name="De Vries R."/>
            <person name="Hainaut M."/>
            <person name="Hatakka A."/>
            <person name="Henrissat B."/>
            <person name="Hilden K."/>
            <person name="Kuo R."/>
            <person name="Labutti K."/>
            <person name="Lipzen A."/>
            <person name="Makela M.R."/>
            <person name="Sandor L."/>
            <person name="Spatafora J.W."/>
            <person name="Grigoriev I.V."/>
            <person name="Hibbett D.S."/>
        </authorList>
    </citation>
    <scope>NUCLEOTIDE SEQUENCE [LARGE SCALE GENOMIC DNA]</scope>
    <source>
        <strain evidence="2 3">3A-2</strain>
    </source>
</reference>
<evidence type="ECO:0000256" key="1">
    <source>
        <dbReference type="SAM" id="MobiDB-lite"/>
    </source>
</evidence>
<sequence length="279" mass="31374">MKSSDTDTPDSTVLHIIPEPSTASGSLRRSMHLREAKFREISAIFRTCSSIHLDETKSHKEQDPDRVKAYREEAVNLCPLLNRYQEAWPAIHYIRRYLPKRPSRHRHVEHRRFSAVSPEPQSVPPISASQGSHTKRAAVNVQTRSQKTTAPTPSIAATSSTDLPDNHLAAVPRAGKPSVKKPSSCMTAPYSLVAVLARRLEALPFERFLELLNPNIRDLHDVLVRSGISNVTQFCTIMDLPSSERELLLKHDIGLRVFDYHRVRSAMETLGMRLMGGGF</sequence>
<evidence type="ECO:0000313" key="3">
    <source>
        <dbReference type="Proteomes" id="UP000250043"/>
    </source>
</evidence>
<evidence type="ECO:0000313" key="2">
    <source>
        <dbReference type="EMBL" id="OCH83936.1"/>
    </source>
</evidence>
<dbReference type="AlphaFoldDB" id="A0A8E2DEI0"/>
<feature type="compositionally biased region" description="Low complexity" evidence="1">
    <location>
        <begin position="148"/>
        <end position="161"/>
    </location>
</feature>
<dbReference type="Proteomes" id="UP000250043">
    <property type="component" value="Unassembled WGS sequence"/>
</dbReference>